<comment type="subcellular location">
    <subcellularLocation>
        <location evidence="1">Cell membrane</location>
        <topology evidence="1">Multi-pass membrane protein</topology>
    </subcellularLocation>
</comment>
<dbReference type="InterPro" id="IPR036640">
    <property type="entry name" value="ABC1_TM_sf"/>
</dbReference>
<keyword evidence="4 5" id="KW-0472">Membrane</keyword>
<dbReference type="GO" id="GO:0005524">
    <property type="term" value="F:ATP binding"/>
    <property type="evidence" value="ECO:0007669"/>
    <property type="project" value="InterPro"/>
</dbReference>
<evidence type="ECO:0000256" key="3">
    <source>
        <dbReference type="ARBA" id="ARBA00022989"/>
    </source>
</evidence>
<proteinExistence type="predicted"/>
<sequence length="153" mass="18624">MRSNWQNKLIQFMRGRYGFLDPLNKMLLIVTAVLFILDIFVALPLLGFLPLLLLVIVYYRFFSKRIYVRSNENRKYLRWQNKIKNFFKLRKEAFQYRKLYTYFHCPECKKALRTPKGKGKVKITCSQCHHQFIKKRIKRVFVISPFHNKIAKR</sequence>
<organism evidence="6 7">
    <name type="scientific">Tetragenococcus muriaticus 3MR10-3</name>
    <dbReference type="NCBI Taxonomy" id="1302648"/>
    <lineage>
        <taxon>Bacteria</taxon>
        <taxon>Bacillati</taxon>
        <taxon>Bacillota</taxon>
        <taxon>Bacilli</taxon>
        <taxon>Lactobacillales</taxon>
        <taxon>Enterococcaceae</taxon>
        <taxon>Tetragenococcus</taxon>
    </lineage>
</organism>
<evidence type="ECO:0000256" key="5">
    <source>
        <dbReference type="SAM" id="Phobius"/>
    </source>
</evidence>
<keyword evidence="7" id="KW-1185">Reference proteome</keyword>
<evidence type="ECO:0000256" key="2">
    <source>
        <dbReference type="ARBA" id="ARBA00022692"/>
    </source>
</evidence>
<dbReference type="AlphaFoldDB" id="A0A091CDQ9"/>
<dbReference type="RefSeq" id="WP_052074150.1">
    <property type="nucleotide sequence ID" value="NZ_JPVT01000050.1"/>
</dbReference>
<dbReference type="PATRIC" id="fig|1302648.3.peg.478"/>
<evidence type="ECO:0000256" key="1">
    <source>
        <dbReference type="ARBA" id="ARBA00004651"/>
    </source>
</evidence>
<accession>A0A091CDQ9</accession>
<comment type="caution">
    <text evidence="6">The sequence shown here is derived from an EMBL/GenBank/DDBJ whole genome shotgun (WGS) entry which is preliminary data.</text>
</comment>
<evidence type="ECO:0000313" key="7">
    <source>
        <dbReference type="Proteomes" id="UP000029381"/>
    </source>
</evidence>
<dbReference type="SUPFAM" id="SSF90123">
    <property type="entry name" value="ABC transporter transmembrane region"/>
    <property type="match status" value="1"/>
</dbReference>
<name>A0A091CDQ9_9ENTE</name>
<dbReference type="EMBL" id="JPVT01000050">
    <property type="protein sequence ID" value="KFN92363.1"/>
    <property type="molecule type" value="Genomic_DNA"/>
</dbReference>
<keyword evidence="3 5" id="KW-1133">Transmembrane helix</keyword>
<dbReference type="GO" id="GO:0005886">
    <property type="term" value="C:plasma membrane"/>
    <property type="evidence" value="ECO:0007669"/>
    <property type="project" value="UniProtKB-SubCell"/>
</dbReference>
<protein>
    <recommendedName>
        <fullName evidence="8">Zn-finger containing protein</fullName>
    </recommendedName>
</protein>
<feature type="transmembrane region" description="Helical" evidence="5">
    <location>
        <begin position="26"/>
        <end position="59"/>
    </location>
</feature>
<keyword evidence="2 5" id="KW-0812">Transmembrane</keyword>
<reference evidence="6 7" key="1">
    <citation type="submission" date="2014-08" db="EMBL/GenBank/DDBJ databases">
        <title>Genome sequence of Tetragenococcus muriaticus.</title>
        <authorList>
            <person name="Chuea-nongthon C."/>
            <person name="Rodtong S."/>
            <person name="Yongsawatdigul J."/>
            <person name="Steele J.L."/>
            <person name="Liu X.-y."/>
            <person name="Speers J."/>
            <person name="Glasner J.D."/>
            <person name="Neeno-Eckwall E.C."/>
        </authorList>
    </citation>
    <scope>NUCLEOTIDE SEQUENCE [LARGE SCALE GENOMIC DNA]</scope>
    <source>
        <strain evidence="6 7">3MR10-3</strain>
    </source>
</reference>
<evidence type="ECO:0008006" key="8">
    <source>
        <dbReference type="Google" id="ProtNLM"/>
    </source>
</evidence>
<evidence type="ECO:0000256" key="4">
    <source>
        <dbReference type="ARBA" id="ARBA00023136"/>
    </source>
</evidence>
<dbReference type="Proteomes" id="UP000029381">
    <property type="component" value="Unassembled WGS sequence"/>
</dbReference>
<evidence type="ECO:0000313" key="6">
    <source>
        <dbReference type="EMBL" id="KFN92363.1"/>
    </source>
</evidence>
<gene>
    <name evidence="6" type="ORF">TMU3MR103_0492</name>
</gene>